<dbReference type="SUPFAM" id="SSF101498">
    <property type="entry name" value="Anti-sigma factor FlgM"/>
    <property type="match status" value="1"/>
</dbReference>
<comment type="caution">
    <text evidence="2">The sequence shown here is derived from an EMBL/GenBank/DDBJ whole genome shotgun (WGS) entry which is preliminary data.</text>
</comment>
<proteinExistence type="predicted"/>
<evidence type="ECO:0000259" key="1">
    <source>
        <dbReference type="Pfam" id="PF04316"/>
    </source>
</evidence>
<gene>
    <name evidence="2" type="ORF">CQA54_01040</name>
</gene>
<organism evidence="2 3">
    <name type="scientific">Helicobacter equorum</name>
    <dbReference type="NCBI Taxonomy" id="361872"/>
    <lineage>
        <taxon>Bacteria</taxon>
        <taxon>Pseudomonadati</taxon>
        <taxon>Campylobacterota</taxon>
        <taxon>Epsilonproteobacteria</taxon>
        <taxon>Campylobacterales</taxon>
        <taxon>Helicobacteraceae</taxon>
        <taxon>Helicobacter</taxon>
    </lineage>
</organism>
<protein>
    <recommendedName>
        <fullName evidence="1">Anti-sigma-28 factor FlgM C-terminal domain-containing protein</fullName>
    </recommendedName>
</protein>
<reference evidence="2 3" key="1">
    <citation type="submission" date="2018-04" db="EMBL/GenBank/DDBJ databases">
        <title>Novel Campyloabacter and Helicobacter Species and Strains.</title>
        <authorList>
            <person name="Mannion A.J."/>
            <person name="Shen Z."/>
            <person name="Fox J.G."/>
        </authorList>
    </citation>
    <scope>NUCLEOTIDE SEQUENCE [LARGE SCALE GENOMIC DNA]</scope>
    <source>
        <strain evidence="2 3">MIT 12-6600</strain>
    </source>
</reference>
<accession>A0A3D8ITR9</accession>
<sequence length="77" mass="8439">MVSGVNSSIVATNALGVNRNQRRDGGIQAQGNEENKEMVKEVAFDKVSDIKERIAKGTYVIDIDKTSRKMASDLLNL</sequence>
<dbReference type="RefSeq" id="WP_095627225.1">
    <property type="nucleotide sequence ID" value="NZ_NXLT01000001.1"/>
</dbReference>
<dbReference type="Proteomes" id="UP000256514">
    <property type="component" value="Unassembled WGS sequence"/>
</dbReference>
<feature type="domain" description="Anti-sigma-28 factor FlgM C-terminal" evidence="1">
    <location>
        <begin position="37"/>
        <end position="71"/>
    </location>
</feature>
<dbReference type="EMBL" id="NXLT01000001">
    <property type="protein sequence ID" value="RDU68423.1"/>
    <property type="molecule type" value="Genomic_DNA"/>
</dbReference>
<dbReference type="AlphaFoldDB" id="A0A3D8ITR9"/>
<dbReference type="InterPro" id="IPR035890">
    <property type="entry name" value="Anti-sigma-28_factor_FlgM_sf"/>
</dbReference>
<dbReference type="InterPro" id="IPR031316">
    <property type="entry name" value="FlgM_C"/>
</dbReference>
<keyword evidence="3" id="KW-1185">Reference proteome</keyword>
<name>A0A3D8ITR9_9HELI</name>
<dbReference type="Pfam" id="PF04316">
    <property type="entry name" value="FlgM"/>
    <property type="match status" value="1"/>
</dbReference>
<evidence type="ECO:0000313" key="2">
    <source>
        <dbReference type="EMBL" id="RDU68423.1"/>
    </source>
</evidence>
<dbReference type="OrthoDB" id="5328035at2"/>
<evidence type="ECO:0000313" key="3">
    <source>
        <dbReference type="Proteomes" id="UP000256514"/>
    </source>
</evidence>